<keyword evidence="3 7" id="KW-0694">RNA-binding</keyword>
<reference evidence="12 14" key="2">
    <citation type="submission" date="2019-04" db="EMBL/GenBank/DDBJ databases">
        <title>Draft genome sequence data and analysis of a Fermenting Bacterium, Geotoga petraea strain HO-Geo1, isolated from heavy-oil petroleum reservoir in Russia.</title>
        <authorList>
            <person name="Grouzdev D.S."/>
            <person name="Semenova E.M."/>
            <person name="Sokolova D.S."/>
            <person name="Tourova T.P."/>
            <person name="Poltaraus A.B."/>
            <person name="Nazina T.N."/>
        </authorList>
    </citation>
    <scope>NUCLEOTIDE SEQUENCE [LARGE SCALE GENOMIC DNA]</scope>
    <source>
        <strain evidence="12 14">HO-Geo1</strain>
    </source>
</reference>
<dbReference type="InterPro" id="IPR001063">
    <property type="entry name" value="Ribosomal_uL22"/>
</dbReference>
<dbReference type="EMBL" id="FMYV01000001">
    <property type="protein sequence ID" value="SDC00884.1"/>
    <property type="molecule type" value="Genomic_DNA"/>
</dbReference>
<protein>
    <recommendedName>
        <fullName evidence="6 7">Large ribosomal subunit protein uL22</fullName>
    </recommendedName>
</protein>
<dbReference type="PANTHER" id="PTHR13501">
    <property type="entry name" value="CHLOROPLAST 50S RIBOSOMAL PROTEIN L22-RELATED"/>
    <property type="match status" value="1"/>
</dbReference>
<sequence>MASNVSRVKDGKRLKRSVYHKLRKEEEAAKPKVEAKAVAKYIRMSPSKGRSTANAIRGKDVSEALQILMFSPKKAARIIYKVLMSAIANAENNFGLKAENLIVSEIMINEGPRMKRLWARGRGRADILQKRMSHIQITVRDKNAEE</sequence>
<evidence type="ECO:0000313" key="12">
    <source>
        <dbReference type="EMBL" id="TGG89071.1"/>
    </source>
</evidence>
<evidence type="ECO:0000313" key="13">
    <source>
        <dbReference type="Proteomes" id="UP000199322"/>
    </source>
</evidence>
<dbReference type="Gene3D" id="3.90.470.10">
    <property type="entry name" value="Ribosomal protein L22/L17"/>
    <property type="match status" value="1"/>
</dbReference>
<dbReference type="OrthoDB" id="9805969at2"/>
<dbReference type="GO" id="GO:0019843">
    <property type="term" value="F:rRNA binding"/>
    <property type="evidence" value="ECO:0007669"/>
    <property type="project" value="UniProtKB-UniRule"/>
</dbReference>
<dbReference type="PROSITE" id="PS00464">
    <property type="entry name" value="RIBOSOMAL_L22"/>
    <property type="match status" value="1"/>
</dbReference>
<dbReference type="Proteomes" id="UP000199322">
    <property type="component" value="Unassembled WGS sequence"/>
</dbReference>
<reference evidence="11 13" key="1">
    <citation type="submission" date="2016-10" db="EMBL/GenBank/DDBJ databases">
        <authorList>
            <person name="de Groot N.N."/>
        </authorList>
    </citation>
    <scope>NUCLEOTIDE SEQUENCE [LARGE SCALE GENOMIC DNA]</scope>
    <source>
        <strain evidence="11 13">WG14</strain>
    </source>
</reference>
<evidence type="ECO:0000313" key="14">
    <source>
        <dbReference type="Proteomes" id="UP000297288"/>
    </source>
</evidence>
<proteinExistence type="inferred from homology"/>
<comment type="similarity">
    <text evidence="1 7 8">Belongs to the universal ribosomal protein uL22 family.</text>
</comment>
<dbReference type="Proteomes" id="UP000297288">
    <property type="component" value="Unassembled WGS sequence"/>
</dbReference>
<keyword evidence="2 7" id="KW-0699">rRNA-binding</keyword>
<dbReference type="InterPro" id="IPR005727">
    <property type="entry name" value="Ribosomal_uL22_bac/chlpt-type"/>
</dbReference>
<dbReference type="InterPro" id="IPR047867">
    <property type="entry name" value="Ribosomal_uL22_bac/org-type"/>
</dbReference>
<keyword evidence="4 7" id="KW-0689">Ribosomal protein</keyword>
<dbReference type="InterPro" id="IPR036394">
    <property type="entry name" value="Ribosomal_uL22_sf"/>
</dbReference>
<evidence type="ECO:0000256" key="3">
    <source>
        <dbReference type="ARBA" id="ARBA00022884"/>
    </source>
</evidence>
<dbReference type="GO" id="GO:0003735">
    <property type="term" value="F:structural constituent of ribosome"/>
    <property type="evidence" value="ECO:0007669"/>
    <property type="project" value="InterPro"/>
</dbReference>
<evidence type="ECO:0000256" key="9">
    <source>
        <dbReference type="RuleBase" id="RU004006"/>
    </source>
</evidence>
<name>A0A1G6I326_9BACT</name>
<evidence type="ECO:0000256" key="2">
    <source>
        <dbReference type="ARBA" id="ARBA00022730"/>
    </source>
</evidence>
<evidence type="ECO:0000256" key="5">
    <source>
        <dbReference type="ARBA" id="ARBA00023274"/>
    </source>
</evidence>
<dbReference type="CDD" id="cd00336">
    <property type="entry name" value="Ribosomal_L22"/>
    <property type="match status" value="1"/>
</dbReference>
<comment type="function">
    <text evidence="7 10">This protein binds specifically to 23S rRNA; its binding is stimulated by other ribosomal proteins, e.g., L4, L17, and L20. It is important during the early stages of 50S assembly. It makes multiple contacts with different domains of the 23S rRNA in the assembled 50S subunit and ribosome.</text>
</comment>
<comment type="subunit">
    <text evidence="7 9">Part of the 50S ribosomal subunit.</text>
</comment>
<keyword evidence="13" id="KW-1185">Reference proteome</keyword>
<evidence type="ECO:0000256" key="8">
    <source>
        <dbReference type="RuleBase" id="RU004005"/>
    </source>
</evidence>
<comment type="function">
    <text evidence="7">The globular domain of the protein is located near the polypeptide exit tunnel on the outside of the subunit, while an extended beta-hairpin is found that lines the wall of the exit tunnel in the center of the 70S ribosome.</text>
</comment>
<dbReference type="RefSeq" id="WP_091402023.1">
    <property type="nucleotide sequence ID" value="NZ_FMYV01000001.1"/>
</dbReference>
<evidence type="ECO:0000256" key="7">
    <source>
        <dbReference type="HAMAP-Rule" id="MF_01331"/>
    </source>
</evidence>
<dbReference type="STRING" id="28234.SAMN04488588_0227"/>
<dbReference type="NCBIfam" id="TIGR01044">
    <property type="entry name" value="rplV_bact"/>
    <property type="match status" value="1"/>
</dbReference>
<evidence type="ECO:0000256" key="10">
    <source>
        <dbReference type="RuleBase" id="RU004008"/>
    </source>
</evidence>
<evidence type="ECO:0000256" key="4">
    <source>
        <dbReference type="ARBA" id="ARBA00022980"/>
    </source>
</evidence>
<evidence type="ECO:0000256" key="1">
    <source>
        <dbReference type="ARBA" id="ARBA00009451"/>
    </source>
</evidence>
<dbReference type="AlphaFoldDB" id="A0A1G6I326"/>
<dbReference type="GO" id="GO:0022625">
    <property type="term" value="C:cytosolic large ribosomal subunit"/>
    <property type="evidence" value="ECO:0007669"/>
    <property type="project" value="TreeGrafter"/>
</dbReference>
<dbReference type="GO" id="GO:0006412">
    <property type="term" value="P:translation"/>
    <property type="evidence" value="ECO:0007669"/>
    <property type="project" value="UniProtKB-UniRule"/>
</dbReference>
<dbReference type="Pfam" id="PF00237">
    <property type="entry name" value="Ribosomal_L22"/>
    <property type="match status" value="1"/>
</dbReference>
<dbReference type="InterPro" id="IPR018260">
    <property type="entry name" value="Ribosomal_uL22_CS"/>
</dbReference>
<dbReference type="EMBL" id="SRME01000001">
    <property type="protein sequence ID" value="TGG89071.1"/>
    <property type="molecule type" value="Genomic_DNA"/>
</dbReference>
<dbReference type="SUPFAM" id="SSF54843">
    <property type="entry name" value="Ribosomal protein L22"/>
    <property type="match status" value="1"/>
</dbReference>
<organism evidence="11 13">
    <name type="scientific">Geotoga petraea</name>
    <dbReference type="NCBI Taxonomy" id="28234"/>
    <lineage>
        <taxon>Bacteria</taxon>
        <taxon>Thermotogati</taxon>
        <taxon>Thermotogota</taxon>
        <taxon>Thermotogae</taxon>
        <taxon>Petrotogales</taxon>
        <taxon>Petrotogaceae</taxon>
        <taxon>Geotoga</taxon>
    </lineage>
</organism>
<accession>A0A1G6I326</accession>
<evidence type="ECO:0000256" key="6">
    <source>
        <dbReference type="ARBA" id="ARBA00035207"/>
    </source>
</evidence>
<keyword evidence="5 7" id="KW-0687">Ribonucleoprotein</keyword>
<evidence type="ECO:0000313" key="11">
    <source>
        <dbReference type="EMBL" id="SDC00884.1"/>
    </source>
</evidence>
<dbReference type="PANTHER" id="PTHR13501:SF8">
    <property type="entry name" value="LARGE RIBOSOMAL SUBUNIT PROTEIN UL22M"/>
    <property type="match status" value="1"/>
</dbReference>
<dbReference type="HAMAP" id="MF_01331_B">
    <property type="entry name" value="Ribosomal_uL22_B"/>
    <property type="match status" value="1"/>
</dbReference>
<gene>
    <name evidence="7" type="primary">rplV</name>
    <name evidence="12" type="ORF">E4650_02430</name>
    <name evidence="11" type="ORF">SAMN04488588_0227</name>
</gene>